<dbReference type="Proteomes" id="UP001156601">
    <property type="component" value="Unassembled WGS sequence"/>
</dbReference>
<dbReference type="GO" id="GO:0004065">
    <property type="term" value="F:arylsulfatase activity"/>
    <property type="evidence" value="ECO:0007669"/>
    <property type="project" value="TreeGrafter"/>
</dbReference>
<dbReference type="PANTHER" id="PTHR42693">
    <property type="entry name" value="ARYLSULFATASE FAMILY MEMBER"/>
    <property type="match status" value="1"/>
</dbReference>
<evidence type="ECO:0000256" key="2">
    <source>
        <dbReference type="ARBA" id="ARBA00022801"/>
    </source>
</evidence>
<name>A0AA37WI91_9ALTE</name>
<dbReference type="SUPFAM" id="SSF53649">
    <property type="entry name" value="Alkaline phosphatase-like"/>
    <property type="match status" value="1"/>
</dbReference>
<dbReference type="RefSeq" id="WP_348521147.1">
    <property type="nucleotide sequence ID" value="NZ_BSOT01000005.1"/>
</dbReference>
<evidence type="ECO:0000256" key="1">
    <source>
        <dbReference type="ARBA" id="ARBA00008779"/>
    </source>
</evidence>
<dbReference type="AlphaFoldDB" id="A0AA37WI91"/>
<accession>A0AA37WI91</accession>
<dbReference type="PANTHER" id="PTHR42693:SF53">
    <property type="entry name" value="ENDO-4-O-SULFATASE"/>
    <property type="match status" value="1"/>
</dbReference>
<evidence type="ECO:0000259" key="3">
    <source>
        <dbReference type="Pfam" id="PF00884"/>
    </source>
</evidence>
<reference evidence="4" key="2">
    <citation type="submission" date="2023-01" db="EMBL/GenBank/DDBJ databases">
        <title>Draft genome sequence of Agaribacter marinus strain NBRC 110023.</title>
        <authorList>
            <person name="Sun Q."/>
            <person name="Mori K."/>
        </authorList>
    </citation>
    <scope>NUCLEOTIDE SEQUENCE</scope>
    <source>
        <strain evidence="4">NBRC 110023</strain>
    </source>
</reference>
<protein>
    <recommendedName>
        <fullName evidence="3">Sulfatase N-terminal domain-containing protein</fullName>
    </recommendedName>
</protein>
<proteinExistence type="inferred from homology"/>
<keyword evidence="2" id="KW-0378">Hydrolase</keyword>
<sequence length="211" mass="23588">MVYELDLQVGRIISALKAKGVYENTLIIFTSDNGGLTWKVPGTLASGHTPSGIYRGSKNDPYEGGHRVPFIMSWANKKPATIISNEPVLVQDILSTISAASGNKLSVEQAPDSNNLLPLLFDNTAEFKSREYLMLQGGSRNEIIYRQGDWKLIIQSDKTLSKFEPVALFNLTDNITEKEGDNLIYHPQHKKRVAELLGRYLDIRQTRVPTI</sequence>
<comment type="similarity">
    <text evidence="1">Belongs to the sulfatase family.</text>
</comment>
<comment type="caution">
    <text evidence="4">The sequence shown here is derived from an EMBL/GenBank/DDBJ whole genome shotgun (WGS) entry which is preliminary data.</text>
</comment>
<dbReference type="InterPro" id="IPR000917">
    <property type="entry name" value="Sulfatase_N"/>
</dbReference>
<dbReference type="InterPro" id="IPR017850">
    <property type="entry name" value="Alkaline_phosphatase_core_sf"/>
</dbReference>
<dbReference type="Gene3D" id="3.40.720.10">
    <property type="entry name" value="Alkaline Phosphatase, subunit A"/>
    <property type="match status" value="1"/>
</dbReference>
<feature type="domain" description="Sulfatase N-terminal" evidence="3">
    <location>
        <begin position="2"/>
        <end position="101"/>
    </location>
</feature>
<evidence type="ECO:0000313" key="4">
    <source>
        <dbReference type="EMBL" id="GLR70698.1"/>
    </source>
</evidence>
<reference evidence="4" key="1">
    <citation type="journal article" date="2014" name="Int. J. Syst. Evol. Microbiol.">
        <title>Complete genome sequence of Corynebacterium casei LMG S-19264T (=DSM 44701T), isolated from a smear-ripened cheese.</title>
        <authorList>
            <consortium name="US DOE Joint Genome Institute (JGI-PGF)"/>
            <person name="Walter F."/>
            <person name="Albersmeier A."/>
            <person name="Kalinowski J."/>
            <person name="Ruckert C."/>
        </authorList>
    </citation>
    <scope>NUCLEOTIDE SEQUENCE</scope>
    <source>
        <strain evidence="4">NBRC 110023</strain>
    </source>
</reference>
<dbReference type="Pfam" id="PF00884">
    <property type="entry name" value="Sulfatase"/>
    <property type="match status" value="1"/>
</dbReference>
<organism evidence="4 5">
    <name type="scientific">Agaribacter marinus</name>
    <dbReference type="NCBI Taxonomy" id="1431249"/>
    <lineage>
        <taxon>Bacteria</taxon>
        <taxon>Pseudomonadati</taxon>
        <taxon>Pseudomonadota</taxon>
        <taxon>Gammaproteobacteria</taxon>
        <taxon>Alteromonadales</taxon>
        <taxon>Alteromonadaceae</taxon>
        <taxon>Agaribacter</taxon>
    </lineage>
</organism>
<dbReference type="InterPro" id="IPR050738">
    <property type="entry name" value="Sulfatase"/>
</dbReference>
<gene>
    <name evidence="4" type="ORF">GCM10007852_16060</name>
</gene>
<evidence type="ECO:0000313" key="5">
    <source>
        <dbReference type="Proteomes" id="UP001156601"/>
    </source>
</evidence>
<dbReference type="EMBL" id="BSOT01000005">
    <property type="protein sequence ID" value="GLR70698.1"/>
    <property type="molecule type" value="Genomic_DNA"/>
</dbReference>
<keyword evidence="5" id="KW-1185">Reference proteome</keyword>
<dbReference type="Gene3D" id="3.30.1120.10">
    <property type="match status" value="1"/>
</dbReference>